<evidence type="ECO:0000256" key="1">
    <source>
        <dbReference type="SAM" id="MobiDB-lite"/>
    </source>
</evidence>
<proteinExistence type="predicted"/>
<evidence type="ECO:0000313" key="2">
    <source>
        <dbReference type="EMBL" id="KAG0257688.1"/>
    </source>
</evidence>
<feature type="region of interest" description="Disordered" evidence="1">
    <location>
        <begin position="40"/>
        <end position="59"/>
    </location>
</feature>
<feature type="compositionally biased region" description="Polar residues" evidence="1">
    <location>
        <begin position="41"/>
        <end position="55"/>
    </location>
</feature>
<evidence type="ECO:0000313" key="3">
    <source>
        <dbReference type="Proteomes" id="UP001194580"/>
    </source>
</evidence>
<keyword evidence="3" id="KW-1185">Reference proteome</keyword>
<reference evidence="2" key="1">
    <citation type="journal article" date="2020" name="Fungal Divers.">
        <title>Resolving the Mortierellaceae phylogeny through synthesis of multi-gene phylogenetics and phylogenomics.</title>
        <authorList>
            <person name="Vandepol N."/>
            <person name="Liber J."/>
            <person name="Desiro A."/>
            <person name="Na H."/>
            <person name="Kennedy M."/>
            <person name="Barry K."/>
            <person name="Grigoriev I.V."/>
            <person name="Miller A.N."/>
            <person name="O'Donnell K."/>
            <person name="Stajich J.E."/>
            <person name="Bonito G."/>
        </authorList>
    </citation>
    <scope>NUCLEOTIDE SEQUENCE</scope>
    <source>
        <strain evidence="2">NRRL 28262</strain>
    </source>
</reference>
<name>A0AAD4H1Q5_9FUNG</name>
<sequence length="199" mass="22179">MLVSPVPKYNTTIHTRVTEHHDVVNAFSIRLTPVPIPLEAVSSSAPNEQGGTSLSKRAKHTVWEKGRVKQSGTYKIQEGGIAMGTSISQRAFDTDFNFNTFVNKVKGYLRAIPKSKAGTYHSLMTTWGWKINIQMLCGSGYYPGSMPTDLWDRPLEDLKYYMAESVILGQNSVWFQVWGEGGYEALWSVEVAPSDARQG</sequence>
<accession>A0AAD4H1Q5</accession>
<gene>
    <name evidence="2" type="ORF">BGZ95_005154</name>
</gene>
<organism evidence="2 3">
    <name type="scientific">Linnemannia exigua</name>
    <dbReference type="NCBI Taxonomy" id="604196"/>
    <lineage>
        <taxon>Eukaryota</taxon>
        <taxon>Fungi</taxon>
        <taxon>Fungi incertae sedis</taxon>
        <taxon>Mucoromycota</taxon>
        <taxon>Mortierellomycotina</taxon>
        <taxon>Mortierellomycetes</taxon>
        <taxon>Mortierellales</taxon>
        <taxon>Mortierellaceae</taxon>
        <taxon>Linnemannia</taxon>
    </lineage>
</organism>
<comment type="caution">
    <text evidence="2">The sequence shown here is derived from an EMBL/GenBank/DDBJ whole genome shotgun (WGS) entry which is preliminary data.</text>
</comment>
<dbReference type="EMBL" id="JAAAIL010002386">
    <property type="protein sequence ID" value="KAG0257688.1"/>
    <property type="molecule type" value="Genomic_DNA"/>
</dbReference>
<dbReference type="AlphaFoldDB" id="A0AAD4H1Q5"/>
<protein>
    <submittedName>
        <fullName evidence="2">Uncharacterized protein</fullName>
    </submittedName>
</protein>
<dbReference type="Proteomes" id="UP001194580">
    <property type="component" value="Unassembled WGS sequence"/>
</dbReference>